<dbReference type="InterPro" id="IPR036864">
    <property type="entry name" value="Zn2-C6_fun-type_DNA-bd_sf"/>
</dbReference>
<keyword evidence="2" id="KW-0479">Metal-binding</keyword>
<dbReference type="Proteomes" id="UP000070501">
    <property type="component" value="Unassembled WGS sequence"/>
</dbReference>
<gene>
    <name evidence="8" type="ORF">Micbo1qcDRAFT_233086</name>
</gene>
<dbReference type="PANTHER" id="PTHR47338">
    <property type="entry name" value="ZN(II)2CYS6 TRANSCRIPTION FACTOR (EUROFUNG)-RELATED"/>
    <property type="match status" value="1"/>
</dbReference>
<evidence type="ECO:0000313" key="9">
    <source>
        <dbReference type="Proteomes" id="UP000070501"/>
    </source>
</evidence>
<evidence type="ECO:0000256" key="4">
    <source>
        <dbReference type="ARBA" id="ARBA00023163"/>
    </source>
</evidence>
<dbReference type="InterPro" id="IPR050815">
    <property type="entry name" value="TF_fung"/>
</dbReference>
<dbReference type="Gene3D" id="4.10.240.10">
    <property type="entry name" value="Zn(2)-C6 fungal-type DNA-binding domain"/>
    <property type="match status" value="1"/>
</dbReference>
<keyword evidence="5" id="KW-0539">Nucleus</keyword>
<dbReference type="GO" id="GO:0008270">
    <property type="term" value="F:zinc ion binding"/>
    <property type="evidence" value="ECO:0007669"/>
    <property type="project" value="InterPro"/>
</dbReference>
<evidence type="ECO:0000313" key="8">
    <source>
        <dbReference type="EMBL" id="KXJ91658.1"/>
    </source>
</evidence>
<dbReference type="CDD" id="cd00067">
    <property type="entry name" value="GAL4"/>
    <property type="match status" value="1"/>
</dbReference>
<evidence type="ECO:0000256" key="1">
    <source>
        <dbReference type="ARBA" id="ARBA00004123"/>
    </source>
</evidence>
<name>A0A136J334_9PEZI</name>
<feature type="compositionally biased region" description="Gly residues" evidence="6">
    <location>
        <begin position="602"/>
        <end position="614"/>
    </location>
</feature>
<keyword evidence="9" id="KW-1185">Reference proteome</keyword>
<dbReference type="SUPFAM" id="SSF57701">
    <property type="entry name" value="Zn2/Cys6 DNA-binding domain"/>
    <property type="match status" value="1"/>
</dbReference>
<dbReference type="SMART" id="SM00066">
    <property type="entry name" value="GAL4"/>
    <property type="match status" value="1"/>
</dbReference>
<evidence type="ECO:0000256" key="2">
    <source>
        <dbReference type="ARBA" id="ARBA00022723"/>
    </source>
</evidence>
<dbReference type="GO" id="GO:0005634">
    <property type="term" value="C:nucleus"/>
    <property type="evidence" value="ECO:0007669"/>
    <property type="project" value="UniProtKB-SubCell"/>
</dbReference>
<evidence type="ECO:0000256" key="6">
    <source>
        <dbReference type="SAM" id="MobiDB-lite"/>
    </source>
</evidence>
<evidence type="ECO:0000256" key="3">
    <source>
        <dbReference type="ARBA" id="ARBA00023015"/>
    </source>
</evidence>
<dbReference type="CDD" id="cd12148">
    <property type="entry name" value="fungal_TF_MHR"/>
    <property type="match status" value="1"/>
</dbReference>
<keyword evidence="4" id="KW-0804">Transcription</keyword>
<feature type="domain" description="Zn(2)-C6 fungal-type" evidence="7">
    <location>
        <begin position="13"/>
        <end position="43"/>
    </location>
</feature>
<proteinExistence type="predicted"/>
<keyword evidence="3" id="KW-0805">Transcription regulation</keyword>
<protein>
    <recommendedName>
        <fullName evidence="7">Zn(2)-C6 fungal-type domain-containing protein</fullName>
    </recommendedName>
</protein>
<feature type="region of interest" description="Disordered" evidence="6">
    <location>
        <begin position="589"/>
        <end position="617"/>
    </location>
</feature>
<dbReference type="InterPro" id="IPR001138">
    <property type="entry name" value="Zn2Cys6_DnaBD"/>
</dbReference>
<reference evidence="9" key="1">
    <citation type="submission" date="2016-02" db="EMBL/GenBank/DDBJ databases">
        <title>Draft genome sequence of Microdochium bolleyi, a fungal endophyte of beachgrass.</title>
        <authorList>
            <consortium name="DOE Joint Genome Institute"/>
            <person name="David A.S."/>
            <person name="May G."/>
            <person name="Haridas S."/>
            <person name="Lim J."/>
            <person name="Wang M."/>
            <person name="Labutti K."/>
            <person name="Lipzen A."/>
            <person name="Barry K."/>
            <person name="Grigoriev I.V."/>
        </authorList>
    </citation>
    <scope>NUCLEOTIDE SEQUENCE [LARGE SCALE GENOMIC DNA]</scope>
    <source>
        <strain evidence="9">J235TASD1</strain>
    </source>
</reference>
<evidence type="ECO:0000259" key="7">
    <source>
        <dbReference type="PROSITE" id="PS50048"/>
    </source>
</evidence>
<dbReference type="PROSITE" id="PS50048">
    <property type="entry name" value="ZN2_CY6_FUNGAL_2"/>
    <property type="match status" value="1"/>
</dbReference>
<dbReference type="PROSITE" id="PS00463">
    <property type="entry name" value="ZN2_CY6_FUNGAL_1"/>
    <property type="match status" value="1"/>
</dbReference>
<dbReference type="Pfam" id="PF00172">
    <property type="entry name" value="Zn_clus"/>
    <property type="match status" value="1"/>
</dbReference>
<sequence>MADSRPAKRARQACEPCRRKKSKCPGERPDCAYCVRLGQTCYYAAPDPDDGPAAARSLMEDRMNSLEGKMDILIQQLRHVASLAALTSGLPNPTLPGLLILCSETGSGDHDGWNNLPEICRIYSQWYHRQQVILFDPEKLPLILMNGARELVLALQAVCLRHVSGSSIRRTEDRINALSSLSRRIVMERLARLEVELSTLQTLCLLSIVDFSAARYSQGVYHLSLAEYLTQALVNSSTYTGATLVRNEELKNCLRSIVMLQNFQGPILALPSPHFAASTSTAGFLPRTAAGMGTRSPVHAILDTMTTKKDSDDIVSLVLDLSDGWRLARSYAMARPGSDAPPPWSPQSDYSRVMQYHLELDSHAPAKFRWLANQFETYEPESLEQNRDYWAPWLCTQFVYAAIASLINHPFLLSMRLRYYRYATPHSFIQQSFEQITRHAGWVSHFLDLLEVKSFVVSDPTVAHCVVVFATIHLQHRYVADNDLRDRACREYDKCLNFLRGVGTTWPLAQTMVSNLEKLQSSFEGAAASMTASADVLSGGPPLQNAKVDTPLLWQLLIYQHDTTAASEAGFTRAGSNNSIFGDTLLRQSSPRTYGETVPRGSGQGGEEAGAGGDAGEEEDVAEFDLIGSAGIYGHRTAPTQTPFYPPNQRGMPLGKADYAASNSMHAWSSFQGVIMAGGDATGGIGAGAGGHHPHDLALLATEYGRSIETWFDLDMVP</sequence>
<organism evidence="8 9">
    <name type="scientific">Microdochium bolleyi</name>
    <dbReference type="NCBI Taxonomy" id="196109"/>
    <lineage>
        <taxon>Eukaryota</taxon>
        <taxon>Fungi</taxon>
        <taxon>Dikarya</taxon>
        <taxon>Ascomycota</taxon>
        <taxon>Pezizomycotina</taxon>
        <taxon>Sordariomycetes</taxon>
        <taxon>Xylariomycetidae</taxon>
        <taxon>Xylariales</taxon>
        <taxon>Microdochiaceae</taxon>
        <taxon>Microdochium</taxon>
    </lineage>
</organism>
<comment type="subcellular location">
    <subcellularLocation>
        <location evidence="1">Nucleus</location>
    </subcellularLocation>
</comment>
<evidence type="ECO:0000256" key="5">
    <source>
        <dbReference type="ARBA" id="ARBA00023242"/>
    </source>
</evidence>
<dbReference type="EMBL" id="KQ964249">
    <property type="protein sequence ID" value="KXJ91658.1"/>
    <property type="molecule type" value="Genomic_DNA"/>
</dbReference>
<dbReference type="AlphaFoldDB" id="A0A136J334"/>
<dbReference type="STRING" id="196109.A0A136J334"/>
<dbReference type="InParanoid" id="A0A136J334"/>
<dbReference type="OrthoDB" id="426882at2759"/>
<accession>A0A136J334</accession>
<dbReference type="GO" id="GO:0000981">
    <property type="term" value="F:DNA-binding transcription factor activity, RNA polymerase II-specific"/>
    <property type="evidence" value="ECO:0007669"/>
    <property type="project" value="InterPro"/>
</dbReference>
<dbReference type="PANTHER" id="PTHR47338:SF9">
    <property type="entry name" value="ZN(II)2CYS6 TRANSCRIPTION FACTOR (EUROFUNG)"/>
    <property type="match status" value="1"/>
</dbReference>